<comment type="caution">
    <text evidence="2">The sequence shown here is derived from an EMBL/GenBank/DDBJ whole genome shotgun (WGS) entry which is preliminary data.</text>
</comment>
<dbReference type="Gene3D" id="3.40.30.10">
    <property type="entry name" value="Glutaredoxin"/>
    <property type="match status" value="1"/>
</dbReference>
<protein>
    <recommendedName>
        <fullName evidence="1">Thioredoxin-like fold domain-containing protein</fullName>
    </recommendedName>
</protein>
<evidence type="ECO:0000313" key="2">
    <source>
        <dbReference type="EMBL" id="MPM13388.1"/>
    </source>
</evidence>
<reference evidence="2" key="1">
    <citation type="submission" date="2019-08" db="EMBL/GenBank/DDBJ databases">
        <authorList>
            <person name="Kucharzyk K."/>
            <person name="Murdoch R.W."/>
            <person name="Higgins S."/>
            <person name="Loffler F."/>
        </authorList>
    </citation>
    <scope>NUCLEOTIDE SEQUENCE</scope>
</reference>
<organism evidence="2">
    <name type="scientific">bioreactor metagenome</name>
    <dbReference type="NCBI Taxonomy" id="1076179"/>
    <lineage>
        <taxon>unclassified sequences</taxon>
        <taxon>metagenomes</taxon>
        <taxon>ecological metagenomes</taxon>
    </lineage>
</organism>
<dbReference type="InterPro" id="IPR036249">
    <property type="entry name" value="Thioredoxin-like_sf"/>
</dbReference>
<name>A0A644XC78_9ZZZZ</name>
<dbReference type="NCBIfam" id="TIGR00412">
    <property type="entry name" value="redox_disulf_2"/>
    <property type="match status" value="1"/>
</dbReference>
<dbReference type="PANTHER" id="PTHR36450">
    <property type="entry name" value="THIOREDOXIN"/>
    <property type="match status" value="1"/>
</dbReference>
<evidence type="ECO:0000259" key="1">
    <source>
        <dbReference type="Pfam" id="PF13192"/>
    </source>
</evidence>
<dbReference type="Pfam" id="PF13192">
    <property type="entry name" value="Thioredoxin_3"/>
    <property type="match status" value="1"/>
</dbReference>
<dbReference type="InterPro" id="IPR005243">
    <property type="entry name" value="THIRX-like_proc"/>
</dbReference>
<dbReference type="AlphaFoldDB" id="A0A644XC78"/>
<feature type="domain" description="Thioredoxin-like fold" evidence="1">
    <location>
        <begin position="19"/>
        <end position="93"/>
    </location>
</feature>
<dbReference type="EMBL" id="VSSQ01002112">
    <property type="protein sequence ID" value="MPM13388.1"/>
    <property type="molecule type" value="Genomic_DNA"/>
</dbReference>
<gene>
    <name evidence="2" type="ORF">SDC9_59745</name>
</gene>
<dbReference type="InterPro" id="IPR012336">
    <property type="entry name" value="Thioredoxin-like_fold"/>
</dbReference>
<accession>A0A644XC78</accession>
<dbReference type="PANTHER" id="PTHR36450:SF1">
    <property type="entry name" value="THIOREDOXIN"/>
    <property type="match status" value="1"/>
</dbReference>
<sequence length="99" mass="10260">MALFGFGKKKKPGDEQSSAIKILGSGCAACNALEANTVKALTLLGQETAVEHVTDFSKIAAYGVMTTPALVVDGKVLVSGRVAEVDQIVALLKEARNPS</sequence>
<proteinExistence type="predicted"/>
<dbReference type="SUPFAM" id="SSF52833">
    <property type="entry name" value="Thioredoxin-like"/>
    <property type="match status" value="1"/>
</dbReference>